<proteinExistence type="predicted"/>
<feature type="non-terminal residue" evidence="1">
    <location>
        <position position="1"/>
    </location>
</feature>
<name>E2BDZ4_HARSA</name>
<organism evidence="2">
    <name type="scientific">Harpegnathos saltator</name>
    <name type="common">Jerdon's jumping ant</name>
    <dbReference type="NCBI Taxonomy" id="610380"/>
    <lineage>
        <taxon>Eukaryota</taxon>
        <taxon>Metazoa</taxon>
        <taxon>Ecdysozoa</taxon>
        <taxon>Arthropoda</taxon>
        <taxon>Hexapoda</taxon>
        <taxon>Insecta</taxon>
        <taxon>Pterygota</taxon>
        <taxon>Neoptera</taxon>
        <taxon>Endopterygota</taxon>
        <taxon>Hymenoptera</taxon>
        <taxon>Apocrita</taxon>
        <taxon>Aculeata</taxon>
        <taxon>Formicoidea</taxon>
        <taxon>Formicidae</taxon>
        <taxon>Ponerinae</taxon>
        <taxon>Ponerini</taxon>
        <taxon>Harpegnathos</taxon>
    </lineage>
</organism>
<dbReference type="EMBL" id="GL447709">
    <property type="protein sequence ID" value="EFN86085.1"/>
    <property type="molecule type" value="Genomic_DNA"/>
</dbReference>
<dbReference type="Proteomes" id="UP000008237">
    <property type="component" value="Unassembled WGS sequence"/>
</dbReference>
<accession>E2BDZ4</accession>
<sequence length="80" mass="9235">SIVERTVGRFPRTAVIKDVPRSERPKNASNDEKALDILLTVYDNPHTLVTRAAQENDISTTSVYRILKKHHYHPHKIYLV</sequence>
<keyword evidence="2" id="KW-1185">Reference proteome</keyword>
<evidence type="ECO:0008006" key="3">
    <source>
        <dbReference type="Google" id="ProtNLM"/>
    </source>
</evidence>
<dbReference type="InParanoid" id="E2BDZ4"/>
<protein>
    <recommendedName>
        <fullName evidence="3">Histone-lysine N-methyltransferase SETMAR</fullName>
    </recommendedName>
</protein>
<evidence type="ECO:0000313" key="2">
    <source>
        <dbReference type="Proteomes" id="UP000008237"/>
    </source>
</evidence>
<reference evidence="1 2" key="1">
    <citation type="journal article" date="2010" name="Science">
        <title>Genomic comparison of the ants Camponotus floridanus and Harpegnathos saltator.</title>
        <authorList>
            <person name="Bonasio R."/>
            <person name="Zhang G."/>
            <person name="Ye C."/>
            <person name="Mutti N.S."/>
            <person name="Fang X."/>
            <person name="Qin N."/>
            <person name="Donahue G."/>
            <person name="Yang P."/>
            <person name="Li Q."/>
            <person name="Li C."/>
            <person name="Zhang P."/>
            <person name="Huang Z."/>
            <person name="Berger S.L."/>
            <person name="Reinberg D."/>
            <person name="Wang J."/>
            <person name="Liebig J."/>
        </authorList>
    </citation>
    <scope>NUCLEOTIDE SEQUENCE [LARGE SCALE GENOMIC DNA]</scope>
    <source>
        <strain evidence="1 2">R22 G/1</strain>
    </source>
</reference>
<dbReference type="AlphaFoldDB" id="E2BDZ4"/>
<evidence type="ECO:0000313" key="1">
    <source>
        <dbReference type="EMBL" id="EFN86085.1"/>
    </source>
</evidence>
<feature type="non-terminal residue" evidence="1">
    <location>
        <position position="80"/>
    </location>
</feature>
<gene>
    <name evidence="1" type="ORF">EAI_07630</name>
</gene>